<dbReference type="RefSeq" id="WP_026398999.1">
    <property type="nucleotide sequence ID" value="NZ_BJYF01000082.1"/>
</dbReference>
<dbReference type="OrthoDB" id="9997259at2"/>
<protein>
    <submittedName>
        <fullName evidence="2">Uncharacterized protein</fullName>
    </submittedName>
</protein>
<dbReference type="Proteomes" id="UP000321635">
    <property type="component" value="Unassembled WGS sequence"/>
</dbReference>
<name>A0A511XFP7_9PROT</name>
<keyword evidence="1" id="KW-1133">Transmembrane helix</keyword>
<evidence type="ECO:0000313" key="3">
    <source>
        <dbReference type="Proteomes" id="UP000321635"/>
    </source>
</evidence>
<dbReference type="EMBL" id="BJYF01000082">
    <property type="protein sequence ID" value="GEN61758.1"/>
    <property type="molecule type" value="Genomic_DNA"/>
</dbReference>
<comment type="caution">
    <text evidence="2">The sequence shown here is derived from an EMBL/GenBank/DDBJ whole genome shotgun (WGS) entry which is preliminary data.</text>
</comment>
<evidence type="ECO:0000256" key="1">
    <source>
        <dbReference type="SAM" id="Phobius"/>
    </source>
</evidence>
<evidence type="ECO:0000313" key="2">
    <source>
        <dbReference type="EMBL" id="GEN61758.1"/>
    </source>
</evidence>
<dbReference type="AlphaFoldDB" id="A0A511XFP7"/>
<gene>
    <name evidence="2" type="ORF">ANI02nite_36420</name>
</gene>
<keyword evidence="3" id="KW-1185">Reference proteome</keyword>
<organism evidence="2 3">
    <name type="scientific">Acetobacter nitrogenifigens DSM 23921 = NBRC 105050</name>
    <dbReference type="NCBI Taxonomy" id="1120919"/>
    <lineage>
        <taxon>Bacteria</taxon>
        <taxon>Pseudomonadati</taxon>
        <taxon>Pseudomonadota</taxon>
        <taxon>Alphaproteobacteria</taxon>
        <taxon>Acetobacterales</taxon>
        <taxon>Acetobacteraceae</taxon>
        <taxon>Acetobacter</taxon>
    </lineage>
</organism>
<feature type="transmembrane region" description="Helical" evidence="1">
    <location>
        <begin position="59"/>
        <end position="83"/>
    </location>
</feature>
<sequence>MIPFDHEKSARAVSVIQAGSRLSIAFALSFMLMIAGSYPNYHALQFDHDVRNCIVASMAHHYCTSALAWAILSCSAGGIAFIFSYDAQINRKFPGLVFTIILLGMVGVAGGADYLAVSKVAKFWGRTAQPALMQTGKPMDGYICK</sequence>
<feature type="transmembrane region" description="Helical" evidence="1">
    <location>
        <begin position="95"/>
        <end position="117"/>
    </location>
</feature>
<keyword evidence="1" id="KW-0812">Transmembrane</keyword>
<feature type="transmembrane region" description="Helical" evidence="1">
    <location>
        <begin position="21"/>
        <end position="39"/>
    </location>
</feature>
<proteinExistence type="predicted"/>
<dbReference type="STRING" id="1120919.GCA_000429165_03569"/>
<accession>A0A511XFP7</accession>
<reference evidence="2 3" key="1">
    <citation type="submission" date="2019-07" db="EMBL/GenBank/DDBJ databases">
        <title>Whole genome shotgun sequence of Acetobacter nitrogenifigens NBRC 105050.</title>
        <authorList>
            <person name="Hosoyama A."/>
            <person name="Uohara A."/>
            <person name="Ohji S."/>
            <person name="Ichikawa N."/>
        </authorList>
    </citation>
    <scope>NUCLEOTIDE SEQUENCE [LARGE SCALE GENOMIC DNA]</scope>
    <source>
        <strain evidence="2 3">NBRC 105050</strain>
    </source>
</reference>
<keyword evidence="1" id="KW-0472">Membrane</keyword>